<feature type="compositionally biased region" description="Low complexity" evidence="1">
    <location>
        <begin position="273"/>
        <end position="286"/>
    </location>
</feature>
<feature type="compositionally biased region" description="Basic and acidic residues" evidence="1">
    <location>
        <begin position="195"/>
        <end position="208"/>
    </location>
</feature>
<keyword evidence="3" id="KW-1185">Reference proteome</keyword>
<feature type="region of interest" description="Disordered" evidence="1">
    <location>
        <begin position="268"/>
        <end position="322"/>
    </location>
</feature>
<evidence type="ECO:0000256" key="1">
    <source>
        <dbReference type="SAM" id="MobiDB-lite"/>
    </source>
</evidence>
<dbReference type="Proteomes" id="UP000784294">
    <property type="component" value="Unassembled WGS sequence"/>
</dbReference>
<feature type="region of interest" description="Disordered" evidence="1">
    <location>
        <begin position="419"/>
        <end position="445"/>
    </location>
</feature>
<feature type="compositionally biased region" description="Pro residues" evidence="1">
    <location>
        <begin position="309"/>
        <end position="318"/>
    </location>
</feature>
<organism evidence="2 3">
    <name type="scientific">Protopolystoma xenopodis</name>
    <dbReference type="NCBI Taxonomy" id="117903"/>
    <lineage>
        <taxon>Eukaryota</taxon>
        <taxon>Metazoa</taxon>
        <taxon>Spiralia</taxon>
        <taxon>Lophotrochozoa</taxon>
        <taxon>Platyhelminthes</taxon>
        <taxon>Monogenea</taxon>
        <taxon>Polyopisthocotylea</taxon>
        <taxon>Polystomatidea</taxon>
        <taxon>Polystomatidae</taxon>
        <taxon>Protopolystoma</taxon>
    </lineage>
</organism>
<gene>
    <name evidence="2" type="ORF">PXEA_LOCUS27816</name>
</gene>
<dbReference type="EMBL" id="CAAALY010247536">
    <property type="protein sequence ID" value="VEL34376.1"/>
    <property type="molecule type" value="Genomic_DNA"/>
</dbReference>
<accession>A0A3S5CN29</accession>
<proteinExistence type="predicted"/>
<protein>
    <submittedName>
        <fullName evidence="2">Uncharacterized protein</fullName>
    </submittedName>
</protein>
<comment type="caution">
    <text evidence="2">The sequence shown here is derived from an EMBL/GenBank/DDBJ whole genome shotgun (WGS) entry which is preliminary data.</text>
</comment>
<reference evidence="2" key="1">
    <citation type="submission" date="2018-11" db="EMBL/GenBank/DDBJ databases">
        <authorList>
            <consortium name="Pathogen Informatics"/>
        </authorList>
    </citation>
    <scope>NUCLEOTIDE SEQUENCE</scope>
</reference>
<name>A0A3S5CN29_9PLAT</name>
<dbReference type="AlphaFoldDB" id="A0A3S5CN29"/>
<evidence type="ECO:0000313" key="3">
    <source>
        <dbReference type="Proteomes" id="UP000784294"/>
    </source>
</evidence>
<evidence type="ECO:0000313" key="2">
    <source>
        <dbReference type="EMBL" id="VEL34376.1"/>
    </source>
</evidence>
<sequence length="445" mass="47670">MEDLGFEDLDETNFSKELGLEINDSTHPENARTNFEVLNEDEFSKLMRLFGVTFQTYFNPSDSSIGGSFCPGQNNAPYNSSLATSDPGDSDFESDFEELAGESLMPNSGLGQRVGMASLGVASQSPSSAPVLALDLTNAIAQPYCQAGSNDDVMSASKFRISNKAVKKDEQCKDSMKTTEKTIPIVTVTSSVDMDRHTPSRFTNRENDSSASPGLITKLPNVTNIVDTSTIGDTSTVASSSKVGRSRFTDERFAFTVAIQVPQDALALPRTSPPADVSSASSVPTSNEHVSLPASCSMNPGGNQIAVPSGPPLCPPEQRPADVLDPLSRVRTKDQKTHHPLGIQFQRRPNSRLLTLDPNGQRLNEIPSLLLTSQAVKKDEHTNQATAIAPIAQKTNLEGDASYVSGVVKPKFNSLTAVSRESVEPAESGGQMAKQREKAVSFPTA</sequence>
<feature type="region of interest" description="Disordered" evidence="1">
    <location>
        <begin position="195"/>
        <end position="216"/>
    </location>
</feature>